<feature type="chain" id="PRO_5016385307" evidence="1">
    <location>
        <begin position="46"/>
        <end position="213"/>
    </location>
</feature>
<name>A0A327YSB3_9RHOB</name>
<feature type="signal peptide" evidence="1">
    <location>
        <begin position="1"/>
        <end position="45"/>
    </location>
</feature>
<proteinExistence type="predicted"/>
<dbReference type="PROSITE" id="PS51257">
    <property type="entry name" value="PROKAR_LIPOPROTEIN"/>
    <property type="match status" value="1"/>
</dbReference>
<evidence type="ECO:0000313" key="3">
    <source>
        <dbReference type="Proteomes" id="UP000249165"/>
    </source>
</evidence>
<dbReference type="Proteomes" id="UP000249165">
    <property type="component" value="Unassembled WGS sequence"/>
</dbReference>
<evidence type="ECO:0000313" key="2">
    <source>
        <dbReference type="EMBL" id="RAK24054.1"/>
    </source>
</evidence>
<organism evidence="2 3">
    <name type="scientific">Salipiger aestuarii</name>
    <dbReference type="NCBI Taxonomy" id="568098"/>
    <lineage>
        <taxon>Bacteria</taxon>
        <taxon>Pseudomonadati</taxon>
        <taxon>Pseudomonadota</taxon>
        <taxon>Alphaproteobacteria</taxon>
        <taxon>Rhodobacterales</taxon>
        <taxon>Roseobacteraceae</taxon>
        <taxon>Salipiger</taxon>
    </lineage>
</organism>
<evidence type="ECO:0000256" key="1">
    <source>
        <dbReference type="SAM" id="SignalP"/>
    </source>
</evidence>
<dbReference type="AlphaFoldDB" id="A0A327YSB3"/>
<comment type="caution">
    <text evidence="2">The sequence shown here is derived from an EMBL/GenBank/DDBJ whole genome shotgun (WGS) entry which is preliminary data.</text>
</comment>
<keyword evidence="1" id="KW-0732">Signal</keyword>
<reference evidence="2 3" key="1">
    <citation type="submission" date="2018-06" db="EMBL/GenBank/DDBJ databases">
        <title>Genomic Encyclopedia of Archaeal and Bacterial Type Strains, Phase II (KMG-II): from individual species to whole genera.</title>
        <authorList>
            <person name="Goeker M."/>
        </authorList>
    </citation>
    <scope>NUCLEOTIDE SEQUENCE [LARGE SCALE GENOMIC DNA]</scope>
    <source>
        <strain evidence="2 3">DSM 22011</strain>
    </source>
</reference>
<gene>
    <name evidence="2" type="ORF">ATI53_1001161</name>
</gene>
<keyword evidence="3" id="KW-1185">Reference proteome</keyword>
<dbReference type="EMBL" id="QLMG01000001">
    <property type="protein sequence ID" value="RAK24054.1"/>
    <property type="molecule type" value="Genomic_DNA"/>
</dbReference>
<accession>A0A327YSB3</accession>
<dbReference type="RefSeq" id="WP_146609863.1">
    <property type="nucleotide sequence ID" value="NZ_LIQE01000003.1"/>
</dbReference>
<sequence length="213" mass="22119">MQRRSRHGFYPRLCETTRVFAVTHPLPCILAAGCCAVALSGAAPAATAATFYTDVSDFAIATDNSIGFLTEDFEDAASPASPLPSRTFAWGSVTETGGTNAIHVHPYDIMPGPLSYGSYTGEALPAALGSDSAIWYHNDGASMLTIAFGSAVSALSLYLSSGDNGLVTVTGSTGWTTTAASTANDPSYWGVTSDTPFTSLTLRGQAPMSAWII</sequence>
<protein>
    <submittedName>
        <fullName evidence="2">Uncharacterized protein</fullName>
    </submittedName>
</protein>